<dbReference type="SFLD" id="SFLDS00052">
    <property type="entry name" value="Ferric_Reductase_Domain"/>
    <property type="match status" value="1"/>
</dbReference>
<dbReference type="GO" id="GO:0006826">
    <property type="term" value="P:iron ion transport"/>
    <property type="evidence" value="ECO:0007669"/>
    <property type="project" value="TreeGrafter"/>
</dbReference>
<gene>
    <name evidence="12" type="ORF">NKR23_g11098</name>
</gene>
<dbReference type="PANTHER" id="PTHR32361:SF3">
    <property type="entry name" value="REDUCTASE, PUTATIVE (AFU_ORTHOLOGUE AFUA_6G13750)-RELATED"/>
    <property type="match status" value="1"/>
</dbReference>
<dbReference type="GO" id="GO:0005886">
    <property type="term" value="C:plasma membrane"/>
    <property type="evidence" value="ECO:0007669"/>
    <property type="project" value="TreeGrafter"/>
</dbReference>
<dbReference type="EMBL" id="JANBVO010000055">
    <property type="protein sequence ID" value="KAJ9132629.1"/>
    <property type="molecule type" value="Genomic_DNA"/>
</dbReference>
<keyword evidence="8" id="KW-0406">Ion transport</keyword>
<evidence type="ECO:0000313" key="12">
    <source>
        <dbReference type="EMBL" id="KAJ9132629.1"/>
    </source>
</evidence>
<dbReference type="Gene3D" id="3.40.50.80">
    <property type="entry name" value="Nucleotide-binding domain of ferredoxin-NADP reductase (FNR) module"/>
    <property type="match status" value="1"/>
</dbReference>
<evidence type="ECO:0000256" key="10">
    <source>
        <dbReference type="SAM" id="Phobius"/>
    </source>
</evidence>
<dbReference type="InterPro" id="IPR013112">
    <property type="entry name" value="FAD-bd_8"/>
</dbReference>
<dbReference type="PROSITE" id="PS51384">
    <property type="entry name" value="FAD_FR"/>
    <property type="match status" value="1"/>
</dbReference>
<dbReference type="InterPro" id="IPR039261">
    <property type="entry name" value="FNR_nucleotide-bd"/>
</dbReference>
<keyword evidence="3" id="KW-0813">Transport</keyword>
<accession>A0AA38RKC3</accession>
<evidence type="ECO:0000259" key="11">
    <source>
        <dbReference type="PROSITE" id="PS51384"/>
    </source>
</evidence>
<dbReference type="GO" id="GO:0000293">
    <property type="term" value="F:ferric-chelate reductase activity"/>
    <property type="evidence" value="ECO:0007669"/>
    <property type="project" value="UniProtKB-ARBA"/>
</dbReference>
<dbReference type="Pfam" id="PF08030">
    <property type="entry name" value="NAD_binding_6"/>
    <property type="match status" value="1"/>
</dbReference>
<evidence type="ECO:0000256" key="4">
    <source>
        <dbReference type="ARBA" id="ARBA00022692"/>
    </source>
</evidence>
<evidence type="ECO:0000256" key="6">
    <source>
        <dbReference type="ARBA" id="ARBA00022989"/>
    </source>
</evidence>
<dbReference type="SFLD" id="SFLDG01168">
    <property type="entry name" value="Ferric_reductase_subgroup_(FRE"/>
    <property type="match status" value="1"/>
</dbReference>
<sequence length="535" mass="60204">MICGYLTVWTFVGIIYNTWVTPVKNTPGVYNTRTSLGPWADRIGVLAYALTPLSVLLSSRESLLSIITGLPYQSFMFLHRWLGYVIIIQSSLHTIGWCIVEWRLYQPQPTVWNGVISQLYIIWGVVAMVLLLIMYLLSMPWAIQVTGYEFFKKSHYVLAMVYIGAVIGHWSRLECFLIPGLVLWFLDRLARVIRTGFLHFKRYPNEMVAFKPATATISLFPDQDNGDVVRLDFQHVRGPWKIGQHFYLCFCESSIWQSHPMTPVSLPVPEDDGRLRHAYVIRVRKGETRRIALLATRKAADLPDLGKKSLESQGARNMTTPVILNGPYGTSVVDDLTPDVNVLCIAGGTGVTFVLPVLLRLAHEPPFPCRKIDLVWSIRREQDVRWVAEELKEVRGSTPSHRTAVHIYVTRQQGDGIVSSLIPDGEESKSPAFMATVPSTPSVAPSNIELETESRLSIHHPAVADTLEKRRPHLQQIVEDFIDSVVRGPTIVFASGPVGMIADLRDAVASCNSGSRVWRGDSRFDVRLVCDDRLE</sequence>
<dbReference type="Proteomes" id="UP001174694">
    <property type="component" value="Unassembled WGS sequence"/>
</dbReference>
<dbReference type="InterPro" id="IPR017927">
    <property type="entry name" value="FAD-bd_FR_type"/>
</dbReference>
<evidence type="ECO:0000256" key="3">
    <source>
        <dbReference type="ARBA" id="ARBA00022448"/>
    </source>
</evidence>
<dbReference type="GO" id="GO:0015677">
    <property type="term" value="P:copper ion import"/>
    <property type="evidence" value="ECO:0007669"/>
    <property type="project" value="TreeGrafter"/>
</dbReference>
<dbReference type="SUPFAM" id="SSF52343">
    <property type="entry name" value="Ferredoxin reductase-like, C-terminal NADP-linked domain"/>
    <property type="match status" value="1"/>
</dbReference>
<comment type="subcellular location">
    <subcellularLocation>
        <location evidence="1">Membrane</location>
        <topology evidence="1">Multi-pass membrane protein</topology>
    </subcellularLocation>
</comment>
<keyword evidence="9 10" id="KW-0472">Membrane</keyword>
<keyword evidence="6 10" id="KW-1133">Transmembrane helix</keyword>
<dbReference type="AlphaFoldDB" id="A0AA38RKC3"/>
<dbReference type="InterPro" id="IPR013121">
    <property type="entry name" value="Fe_red_NAD-bd_6"/>
</dbReference>
<dbReference type="GO" id="GO:0006879">
    <property type="term" value="P:intracellular iron ion homeostasis"/>
    <property type="evidence" value="ECO:0007669"/>
    <property type="project" value="TreeGrafter"/>
</dbReference>
<evidence type="ECO:0000256" key="1">
    <source>
        <dbReference type="ARBA" id="ARBA00004141"/>
    </source>
</evidence>
<feature type="transmembrane region" description="Helical" evidence="10">
    <location>
        <begin position="81"/>
        <end position="100"/>
    </location>
</feature>
<comment type="similarity">
    <text evidence="2">Belongs to the ferric reductase (FRE) family.</text>
</comment>
<dbReference type="Pfam" id="PF08022">
    <property type="entry name" value="FAD_binding_8"/>
    <property type="match status" value="1"/>
</dbReference>
<keyword evidence="5" id="KW-0249">Electron transport</keyword>
<proteinExistence type="inferred from homology"/>
<feature type="transmembrane region" description="Helical" evidence="10">
    <location>
        <begin position="120"/>
        <end position="143"/>
    </location>
</feature>
<evidence type="ECO:0000256" key="9">
    <source>
        <dbReference type="ARBA" id="ARBA00023136"/>
    </source>
</evidence>
<comment type="caution">
    <text evidence="12">The sequence shown here is derived from an EMBL/GenBank/DDBJ whole genome shotgun (WGS) entry which is preliminary data.</text>
</comment>
<dbReference type="CDD" id="cd06186">
    <property type="entry name" value="NOX_Duox_like_FAD_NADP"/>
    <property type="match status" value="1"/>
</dbReference>
<dbReference type="Pfam" id="PF01794">
    <property type="entry name" value="Ferric_reduct"/>
    <property type="match status" value="1"/>
</dbReference>
<reference evidence="12" key="1">
    <citation type="submission" date="2022-07" db="EMBL/GenBank/DDBJ databases">
        <title>Fungi with potential for degradation of polypropylene.</title>
        <authorList>
            <person name="Gostincar C."/>
        </authorList>
    </citation>
    <scope>NUCLEOTIDE SEQUENCE</scope>
    <source>
        <strain evidence="12">EXF-13308</strain>
    </source>
</reference>
<evidence type="ECO:0000256" key="7">
    <source>
        <dbReference type="ARBA" id="ARBA00023002"/>
    </source>
</evidence>
<evidence type="ECO:0000256" key="5">
    <source>
        <dbReference type="ARBA" id="ARBA00022982"/>
    </source>
</evidence>
<protein>
    <submittedName>
        <fullName evidence="12">Ferric-chelate reductase</fullName>
    </submittedName>
</protein>
<evidence type="ECO:0000256" key="8">
    <source>
        <dbReference type="ARBA" id="ARBA00023065"/>
    </source>
</evidence>
<dbReference type="InterPro" id="IPR051410">
    <property type="entry name" value="Ferric/Cupric_Reductase"/>
</dbReference>
<evidence type="ECO:0000313" key="13">
    <source>
        <dbReference type="Proteomes" id="UP001174694"/>
    </source>
</evidence>
<name>A0AA38RKC3_9PEZI</name>
<dbReference type="InterPro" id="IPR013130">
    <property type="entry name" value="Fe3_Rdtase_TM_dom"/>
</dbReference>
<evidence type="ECO:0000256" key="2">
    <source>
        <dbReference type="ARBA" id="ARBA00006278"/>
    </source>
</evidence>
<keyword evidence="13" id="KW-1185">Reference proteome</keyword>
<dbReference type="PANTHER" id="PTHR32361">
    <property type="entry name" value="FERRIC/CUPRIC REDUCTASE TRANSMEMBRANE COMPONENT"/>
    <property type="match status" value="1"/>
</dbReference>
<organism evidence="12 13">
    <name type="scientific">Pleurostoma richardsiae</name>
    <dbReference type="NCBI Taxonomy" id="41990"/>
    <lineage>
        <taxon>Eukaryota</taxon>
        <taxon>Fungi</taxon>
        <taxon>Dikarya</taxon>
        <taxon>Ascomycota</taxon>
        <taxon>Pezizomycotina</taxon>
        <taxon>Sordariomycetes</taxon>
        <taxon>Sordariomycetidae</taxon>
        <taxon>Calosphaeriales</taxon>
        <taxon>Pleurostomataceae</taxon>
        <taxon>Pleurostoma</taxon>
    </lineage>
</organism>
<keyword evidence="7" id="KW-0560">Oxidoreductase</keyword>
<feature type="transmembrane region" description="Helical" evidence="10">
    <location>
        <begin position="155"/>
        <end position="186"/>
    </location>
</feature>
<keyword evidence="4 10" id="KW-0812">Transmembrane</keyword>
<feature type="domain" description="FAD-binding FR-type" evidence="11">
    <location>
        <begin position="182"/>
        <end position="334"/>
    </location>
</feature>